<sequence>MSSDSNRDSDAATARLLASAASQSVDADAVFVDEGSPWETATIRSNGASVRTSIRTSVWRHTPLSHEVQSLNSPQPQSATGASTSLPGTFLHPLIYSPRPSPQANVLPEDPARVAIEQGLGGMQQGGGGGGHQPKRGFVERGCHSFYGVDWEQKDTQGMVGGHAICVVMLAEDRVSTNTVTRLLAALTTVASGRTHPISRRASVKFSQQLEDIIWSQFIVPACGQFRKAGAACFYEDGTPDPDLQNLIDFLGGGMETAFISAEDWALLIDQMNARGLLFPDVHQHIPRTYEAEPLPRVWLRVSRGVAFQPGAQKTLADFGILDPDASTSDVGGVTFGTRLHLFLQAASSTAG</sequence>
<dbReference type="EMBL" id="CDMZ01004746">
    <property type="protein sequence ID" value="CEM50763.1"/>
    <property type="molecule type" value="Genomic_DNA"/>
</dbReference>
<reference evidence="1" key="1">
    <citation type="submission" date="2014-11" db="EMBL/GenBank/DDBJ databases">
        <authorList>
            <person name="Otto D Thomas"/>
            <person name="Naeem Raeece"/>
        </authorList>
    </citation>
    <scope>NUCLEOTIDE SEQUENCE</scope>
</reference>
<proteinExistence type="predicted"/>
<accession>A0A0G4I1K7</accession>
<evidence type="ECO:0000313" key="1">
    <source>
        <dbReference type="EMBL" id="CEM50763.1"/>
    </source>
</evidence>
<dbReference type="VEuPathDB" id="CryptoDB:Cvel_34774"/>
<dbReference type="AlphaFoldDB" id="A0A0G4I1K7"/>
<protein>
    <submittedName>
        <fullName evidence="1">Uncharacterized protein</fullName>
    </submittedName>
</protein>
<name>A0A0G4I1K7_9ALVE</name>
<gene>
    <name evidence="1" type="ORF">Cvel_34774</name>
</gene>
<organism evidence="1">
    <name type="scientific">Chromera velia CCMP2878</name>
    <dbReference type="NCBI Taxonomy" id="1169474"/>
    <lineage>
        <taxon>Eukaryota</taxon>
        <taxon>Sar</taxon>
        <taxon>Alveolata</taxon>
        <taxon>Colpodellida</taxon>
        <taxon>Chromeraceae</taxon>
        <taxon>Chromera</taxon>
    </lineage>
</organism>